<protein>
    <recommendedName>
        <fullName evidence="3">Ribitol-5-phosphate transferase</fullName>
    </recommendedName>
</protein>
<name>A7SZW6_NEMVE</name>
<accession>A7SZW6</accession>
<gene>
    <name evidence="1" type="ORF">NEMVEDRAFT_v1g220148</name>
</gene>
<dbReference type="InParanoid" id="A7SZW6"/>
<evidence type="ECO:0000313" key="2">
    <source>
        <dbReference type="Proteomes" id="UP000001593"/>
    </source>
</evidence>
<keyword evidence="2" id="KW-1185">Reference proteome</keyword>
<evidence type="ECO:0008006" key="3">
    <source>
        <dbReference type="Google" id="ProtNLM"/>
    </source>
</evidence>
<evidence type="ECO:0000313" key="1">
    <source>
        <dbReference type="EMBL" id="EDO30746.1"/>
    </source>
</evidence>
<dbReference type="PhylomeDB" id="A7SZW6"/>
<proteinExistence type="predicted"/>
<dbReference type="OMA" id="ANIRGIW"/>
<dbReference type="AlphaFoldDB" id="A7SZW6"/>
<dbReference type="HOGENOM" id="CLU_656045_0_0_1"/>
<sequence>MHQKLVAAFLQKRVPPMKTLLQLQSLIHRIDPRINISQSRDIQLERQIRILSEIPGVGVVGGSYRNLSGHWHAGCYQATVKNYVLGYQDGYYHSRNSCMFCDHLQGPFVAMTDYVKKLGFDESISNYVIFEDFFLRVGDDQKLVMACPDAMYFMNDYSQVTRRDVWLTLAKKWQLNRVVLSTGKTHSFSCSDLDFRCERKVTKSFLLPVCCLELYTEALKFFKDFLDKHNVHFELDSGSVLGGVKFNGILPWDLDMDISILSQNVSIFGKQETQELFKREGYTFKNYEPPTVKEDGSFSGGFLRIFSPGGDIYIELWGMSVLTNPSKNFLPPELRKPELYTKANIRGIWVNTAYSPGFYSRGRYGREVLKHAQSWLQVKGKKNSWASYDSGAFSSCDNPKHHSCLDDFPGDGNLPFIVQ</sequence>
<dbReference type="PANTHER" id="PTHR13627:SF34">
    <property type="entry name" value="RIBITOL-5-PHOSPHATE TRANSFERASE"/>
    <property type="match status" value="1"/>
</dbReference>
<dbReference type="EMBL" id="DS469987">
    <property type="protein sequence ID" value="EDO30746.1"/>
    <property type="molecule type" value="Genomic_DNA"/>
</dbReference>
<reference evidence="1 2" key="1">
    <citation type="journal article" date="2007" name="Science">
        <title>Sea anemone genome reveals ancestral eumetazoan gene repertoire and genomic organization.</title>
        <authorList>
            <person name="Putnam N.H."/>
            <person name="Srivastava M."/>
            <person name="Hellsten U."/>
            <person name="Dirks B."/>
            <person name="Chapman J."/>
            <person name="Salamov A."/>
            <person name="Terry A."/>
            <person name="Shapiro H."/>
            <person name="Lindquist E."/>
            <person name="Kapitonov V.V."/>
            <person name="Jurka J."/>
            <person name="Genikhovich G."/>
            <person name="Grigoriev I.V."/>
            <person name="Lucas S.M."/>
            <person name="Steele R.E."/>
            <person name="Finnerty J.R."/>
            <person name="Technau U."/>
            <person name="Martindale M.Q."/>
            <person name="Rokhsar D.S."/>
        </authorList>
    </citation>
    <scope>NUCLEOTIDE SEQUENCE [LARGE SCALE GENOMIC DNA]</scope>
    <source>
        <strain evidence="2">CH2 X CH6</strain>
    </source>
</reference>
<dbReference type="Proteomes" id="UP000001593">
    <property type="component" value="Unassembled WGS sequence"/>
</dbReference>
<dbReference type="InterPro" id="IPR052613">
    <property type="entry name" value="LicD_transferase"/>
</dbReference>
<dbReference type="PANTHER" id="PTHR13627">
    <property type="entry name" value="FUKUTIN RELATED PROTEIN"/>
    <property type="match status" value="1"/>
</dbReference>
<dbReference type="eggNOG" id="ENOG502RZ18">
    <property type="taxonomic scope" value="Eukaryota"/>
</dbReference>
<organism evidence="1 2">
    <name type="scientific">Nematostella vectensis</name>
    <name type="common">Starlet sea anemone</name>
    <dbReference type="NCBI Taxonomy" id="45351"/>
    <lineage>
        <taxon>Eukaryota</taxon>
        <taxon>Metazoa</taxon>
        <taxon>Cnidaria</taxon>
        <taxon>Anthozoa</taxon>
        <taxon>Hexacorallia</taxon>
        <taxon>Actiniaria</taxon>
        <taxon>Edwardsiidae</taxon>
        <taxon>Nematostella</taxon>
    </lineage>
</organism>